<dbReference type="EMBL" id="UZAN01056236">
    <property type="protein sequence ID" value="VDP91172.1"/>
    <property type="molecule type" value="Genomic_DNA"/>
</dbReference>
<dbReference type="OrthoDB" id="10064127at2759"/>
<accession>A0A183B3W5</accession>
<dbReference type="Proteomes" id="UP000272942">
    <property type="component" value="Unassembled WGS sequence"/>
</dbReference>
<reference evidence="1 2" key="2">
    <citation type="submission" date="2018-11" db="EMBL/GenBank/DDBJ databases">
        <authorList>
            <consortium name="Pathogen Informatics"/>
        </authorList>
    </citation>
    <scope>NUCLEOTIDE SEQUENCE [LARGE SCALE GENOMIC DNA]</scope>
    <source>
        <strain evidence="1 2">Egypt</strain>
    </source>
</reference>
<proteinExistence type="predicted"/>
<gene>
    <name evidence="1" type="ORF">ECPE_LOCUS13900</name>
</gene>
<keyword evidence="2" id="KW-1185">Reference proteome</keyword>
<evidence type="ECO:0000313" key="1">
    <source>
        <dbReference type="EMBL" id="VDP91172.1"/>
    </source>
</evidence>
<organism evidence="3">
    <name type="scientific">Echinostoma caproni</name>
    <dbReference type="NCBI Taxonomy" id="27848"/>
    <lineage>
        <taxon>Eukaryota</taxon>
        <taxon>Metazoa</taxon>
        <taxon>Spiralia</taxon>
        <taxon>Lophotrochozoa</taxon>
        <taxon>Platyhelminthes</taxon>
        <taxon>Trematoda</taxon>
        <taxon>Digenea</taxon>
        <taxon>Plagiorchiida</taxon>
        <taxon>Echinostomata</taxon>
        <taxon>Echinostomatoidea</taxon>
        <taxon>Echinostomatidae</taxon>
        <taxon>Echinostoma</taxon>
    </lineage>
</organism>
<dbReference type="WBParaSite" id="ECPE_0001394001-mRNA-1">
    <property type="protein sequence ID" value="ECPE_0001394001-mRNA-1"/>
    <property type="gene ID" value="ECPE_0001394001"/>
</dbReference>
<sequence>MRFWRFTGHAIERSADRCINNTFLQIELLKLSNPRFKDVWDYCEQYQDIRAATSSMPSTIKSTLMFNSLTTKSTKAHATAGRFKPVTQSTLHNVTFG</sequence>
<reference evidence="3" key="1">
    <citation type="submission" date="2016-06" db="UniProtKB">
        <authorList>
            <consortium name="WormBaseParasite"/>
        </authorList>
    </citation>
    <scope>IDENTIFICATION</scope>
</reference>
<dbReference type="AlphaFoldDB" id="A0A183B3W5"/>
<protein>
    <submittedName>
        <fullName evidence="1 3">Uncharacterized protein</fullName>
    </submittedName>
</protein>
<name>A0A183B3W5_9TREM</name>
<evidence type="ECO:0000313" key="2">
    <source>
        <dbReference type="Proteomes" id="UP000272942"/>
    </source>
</evidence>
<evidence type="ECO:0000313" key="3">
    <source>
        <dbReference type="WBParaSite" id="ECPE_0001394001-mRNA-1"/>
    </source>
</evidence>